<dbReference type="GO" id="GO:0006351">
    <property type="term" value="P:DNA-templated transcription"/>
    <property type="evidence" value="ECO:0007669"/>
    <property type="project" value="InterPro"/>
</dbReference>
<dbReference type="NCBIfam" id="NF001988">
    <property type="entry name" value="PRK00783.1"/>
    <property type="match status" value="1"/>
</dbReference>
<dbReference type="GO" id="GO:0005736">
    <property type="term" value="C:RNA polymerase I complex"/>
    <property type="evidence" value="ECO:0007669"/>
    <property type="project" value="TreeGrafter"/>
</dbReference>
<keyword evidence="5" id="KW-0539">Nucleus</keyword>
<dbReference type="EMBL" id="CAIX01000178">
    <property type="protein sequence ID" value="CCI47619.1"/>
    <property type="molecule type" value="Genomic_DNA"/>
</dbReference>
<gene>
    <name evidence="8" type="ORF">BN9_086260</name>
</gene>
<dbReference type="STRING" id="65357.A0A024GLH5"/>
<evidence type="ECO:0000313" key="9">
    <source>
        <dbReference type="Proteomes" id="UP000053237"/>
    </source>
</evidence>
<dbReference type="FunFam" id="2.170.120.12:FF:000007">
    <property type="entry name" value="DNA-directed RNA polymerases I and III subunit RPAC1"/>
    <property type="match status" value="1"/>
</dbReference>
<dbReference type="InterPro" id="IPR036603">
    <property type="entry name" value="RBP11-like"/>
</dbReference>
<evidence type="ECO:0000256" key="5">
    <source>
        <dbReference type="ARBA" id="ARBA00023242"/>
    </source>
</evidence>
<proteinExistence type="inferred from homology"/>
<name>A0A024GLH5_9STRA</name>
<dbReference type="Gene3D" id="2.170.120.12">
    <property type="entry name" value="DNA-directed RNA polymerase, insert domain"/>
    <property type="match status" value="1"/>
</dbReference>
<dbReference type="AlphaFoldDB" id="A0A024GLH5"/>
<sequence length="338" mass="38128">MTGRNPRIQLKADAPHMLDADCNPATDFLTILKQQIQIQIKHLDDQEMEFDLIGVDPSIANALRRILLSEIPTMAIEQVYIWNNSSIIQDEVLAHRLGLIPLLVDPREFQHFPDDEEAEATDENTIVFKLDVTCRSDPNHPENPSKAFHSSVYSRDLEWVPQGNQEERFTSIRPVSEDILIAKLRPGQSIALEAHCRKSIGKDHAKFSPVSTASYRLLPCVEFMEPVTGAEATELVQNKCVSKVFDIEDIAGLPTAVVSDPRRCTMCRECIRAPGWDKKIRLGRQHDHFIFSVESAGMFQPQELLSEALTVLMGKCTMALESFQKEDSATDEEEMVSK</sequence>
<dbReference type="PANTHER" id="PTHR11800:SF13">
    <property type="entry name" value="DNA-DIRECTED RNA POLYMERASES I AND III SUBUNIT RPAC1"/>
    <property type="match status" value="1"/>
</dbReference>
<keyword evidence="4" id="KW-0804">Transcription</keyword>
<dbReference type="OrthoDB" id="270173at2759"/>
<dbReference type="CDD" id="cd07032">
    <property type="entry name" value="RNAP_I_II_AC40"/>
    <property type="match status" value="1"/>
</dbReference>
<comment type="subcellular location">
    <subcellularLocation>
        <location evidence="1">Nucleus</location>
    </subcellularLocation>
</comment>
<reference evidence="8 9" key="1">
    <citation type="submission" date="2012-05" db="EMBL/GenBank/DDBJ databases">
        <title>Recombination and specialization in a pathogen metapopulation.</title>
        <authorList>
            <person name="Gardiner A."/>
            <person name="Kemen E."/>
            <person name="Schultz-Larsen T."/>
            <person name="MacLean D."/>
            <person name="Van Oosterhout C."/>
            <person name="Jones J.D.G."/>
        </authorList>
    </citation>
    <scope>NUCLEOTIDE SEQUENCE [LARGE SCALE GENOMIC DNA]</scope>
    <source>
        <strain evidence="8 9">Ac Nc2</strain>
    </source>
</reference>
<dbReference type="Gene3D" id="3.30.1360.10">
    <property type="entry name" value="RNA polymerase, RBP11-like subunit"/>
    <property type="match status" value="1"/>
</dbReference>
<dbReference type="InterPro" id="IPR036643">
    <property type="entry name" value="RNApol_insert_sf"/>
</dbReference>
<dbReference type="GO" id="GO:0003677">
    <property type="term" value="F:DNA binding"/>
    <property type="evidence" value="ECO:0007669"/>
    <property type="project" value="InterPro"/>
</dbReference>
<evidence type="ECO:0000256" key="4">
    <source>
        <dbReference type="ARBA" id="ARBA00023163"/>
    </source>
</evidence>
<dbReference type="InterPro" id="IPR022842">
    <property type="entry name" value="RNAP_Rpo3/Rpb3/RPAC1"/>
</dbReference>
<dbReference type="Proteomes" id="UP000053237">
    <property type="component" value="Unassembled WGS sequence"/>
</dbReference>
<dbReference type="SUPFAM" id="SSF55257">
    <property type="entry name" value="RBP11-like subunits of RNA polymerase"/>
    <property type="match status" value="1"/>
</dbReference>
<dbReference type="GO" id="GO:0003899">
    <property type="term" value="F:DNA-directed RNA polymerase activity"/>
    <property type="evidence" value="ECO:0007669"/>
    <property type="project" value="InterPro"/>
</dbReference>
<dbReference type="InterPro" id="IPR011263">
    <property type="entry name" value="DNA-dir_RNA_pol_RpoA/D/Rpb3"/>
</dbReference>
<comment type="similarity">
    <text evidence="6">Belongs to the archaeal Rpo3/eukaryotic RPB3 RNA polymerase subunit family.</text>
</comment>
<accession>A0A024GLH5</accession>
<evidence type="ECO:0000256" key="3">
    <source>
        <dbReference type="ARBA" id="ARBA00022478"/>
    </source>
</evidence>
<dbReference type="GO" id="GO:0005666">
    <property type="term" value="C:RNA polymerase III complex"/>
    <property type="evidence" value="ECO:0007669"/>
    <property type="project" value="TreeGrafter"/>
</dbReference>
<dbReference type="Pfam" id="PF01193">
    <property type="entry name" value="RNA_pol_L"/>
    <property type="match status" value="1"/>
</dbReference>
<feature type="domain" description="DNA-directed RNA polymerase RpoA/D/Rpb3-type" evidence="7">
    <location>
        <begin position="47"/>
        <end position="322"/>
    </location>
</feature>
<comment type="caution">
    <text evidence="8">The sequence shown here is derived from an EMBL/GenBank/DDBJ whole genome shotgun (WGS) entry which is preliminary data.</text>
</comment>
<dbReference type="PANTHER" id="PTHR11800">
    <property type="entry name" value="DNA-DIRECTED RNA POLYMERASE"/>
    <property type="match status" value="1"/>
</dbReference>
<dbReference type="PROSITE" id="PS00446">
    <property type="entry name" value="RNA_POL_D_30KD"/>
    <property type="match status" value="1"/>
</dbReference>
<dbReference type="Pfam" id="PF01000">
    <property type="entry name" value="RNA_pol_A_bac"/>
    <property type="match status" value="1"/>
</dbReference>
<dbReference type="InParanoid" id="A0A024GLH5"/>
<keyword evidence="9" id="KW-1185">Reference proteome</keyword>
<dbReference type="InterPro" id="IPR033901">
    <property type="entry name" value="RNAPI/III_AC40"/>
</dbReference>
<dbReference type="HAMAP" id="MF_00320">
    <property type="entry name" value="RNApol_arch_Rpo3"/>
    <property type="match status" value="1"/>
</dbReference>
<evidence type="ECO:0000313" key="8">
    <source>
        <dbReference type="EMBL" id="CCI47619.1"/>
    </source>
</evidence>
<dbReference type="SUPFAM" id="SSF56553">
    <property type="entry name" value="Insert subdomain of RNA polymerase alpha subunit"/>
    <property type="match status" value="1"/>
</dbReference>
<evidence type="ECO:0000256" key="6">
    <source>
        <dbReference type="ARBA" id="ARBA00025804"/>
    </source>
</evidence>
<dbReference type="InterPro" id="IPR050518">
    <property type="entry name" value="Rpo3/RPB3_RNA_Pol_subunit"/>
</dbReference>
<evidence type="ECO:0000259" key="7">
    <source>
        <dbReference type="SMART" id="SM00662"/>
    </source>
</evidence>
<organism evidence="8 9">
    <name type="scientific">Albugo candida</name>
    <dbReference type="NCBI Taxonomy" id="65357"/>
    <lineage>
        <taxon>Eukaryota</taxon>
        <taxon>Sar</taxon>
        <taxon>Stramenopiles</taxon>
        <taxon>Oomycota</taxon>
        <taxon>Peronosporomycetes</taxon>
        <taxon>Albuginales</taxon>
        <taxon>Albuginaceae</taxon>
        <taxon>Albugo</taxon>
    </lineage>
</organism>
<dbReference type="InterPro" id="IPR011262">
    <property type="entry name" value="DNA-dir_RNA_pol_insert"/>
</dbReference>
<dbReference type="GO" id="GO:0046983">
    <property type="term" value="F:protein dimerization activity"/>
    <property type="evidence" value="ECO:0007669"/>
    <property type="project" value="InterPro"/>
</dbReference>
<protein>
    <recommendedName>
        <fullName evidence="2">DNA-directed RNA polymerases I and III subunit RPAC1</fullName>
    </recommendedName>
</protein>
<dbReference type="SMART" id="SM00662">
    <property type="entry name" value="RPOLD"/>
    <property type="match status" value="1"/>
</dbReference>
<dbReference type="InterPro" id="IPR001514">
    <property type="entry name" value="DNA-dir_RNA_pol_30-40kDasu_CS"/>
</dbReference>
<evidence type="ECO:0000256" key="2">
    <source>
        <dbReference type="ARBA" id="ARBA00022083"/>
    </source>
</evidence>
<dbReference type="FunCoup" id="A0A024GLH5">
    <property type="interactions" value="427"/>
</dbReference>
<keyword evidence="3" id="KW-0240">DNA-directed RNA polymerase</keyword>
<evidence type="ECO:0000256" key="1">
    <source>
        <dbReference type="ARBA" id="ARBA00004123"/>
    </source>
</evidence>